<dbReference type="PANTHER" id="PTHR31973">
    <property type="entry name" value="POLYPROTEIN, PUTATIVE-RELATED"/>
    <property type="match status" value="1"/>
</dbReference>
<dbReference type="Pfam" id="PF10551">
    <property type="entry name" value="MULE"/>
    <property type="match status" value="1"/>
</dbReference>
<name>A0A444XBB3_ARAHY</name>
<dbReference type="PANTHER" id="PTHR31973:SF195">
    <property type="entry name" value="MUDR FAMILY TRANSPOSASE"/>
    <property type="match status" value="1"/>
</dbReference>
<dbReference type="InterPro" id="IPR018289">
    <property type="entry name" value="MULE_transposase_dom"/>
</dbReference>
<dbReference type="EMBL" id="SDMP01000020">
    <property type="protein sequence ID" value="RYQ86917.1"/>
    <property type="molecule type" value="Genomic_DNA"/>
</dbReference>
<reference evidence="3 4" key="1">
    <citation type="submission" date="2019-01" db="EMBL/GenBank/DDBJ databases">
        <title>Sequencing of cultivated peanut Arachis hypogaea provides insights into genome evolution and oil improvement.</title>
        <authorList>
            <person name="Chen X."/>
        </authorList>
    </citation>
    <scope>NUCLEOTIDE SEQUENCE [LARGE SCALE GENOMIC DNA]</scope>
    <source>
        <strain evidence="4">cv. Fuhuasheng</strain>
        <tissue evidence="3">Leaves</tissue>
    </source>
</reference>
<dbReference type="AlphaFoldDB" id="A0A444XBB3"/>
<evidence type="ECO:0000256" key="1">
    <source>
        <dbReference type="SAM" id="MobiDB-lite"/>
    </source>
</evidence>
<evidence type="ECO:0000313" key="3">
    <source>
        <dbReference type="EMBL" id="RYQ86917.1"/>
    </source>
</evidence>
<evidence type="ECO:0000313" key="4">
    <source>
        <dbReference type="Proteomes" id="UP000289738"/>
    </source>
</evidence>
<dbReference type="Proteomes" id="UP000289738">
    <property type="component" value="Chromosome B10"/>
</dbReference>
<keyword evidence="4" id="KW-1185">Reference proteome</keyword>
<sequence length="289" mass="32591">MFPHAKRNHAREEAAAVPRPSSKLKKGIMLREQSTVVESCDMLFASTLRVLENPIRFSKRDSSCRSMGGDGEGAFDDDVRFDDDVISGSCVKKVGLDEVEVIEGIANLRVYYNGEGNVAADDDEFNVGMKFGSRESLIRTSLVRKKGYWKIRRYNDKHECTMGTISQYHAKLDSDIITDAIRLLVEEDPSIKVKSIIAEVQSRFNYIVDDTHLYRKYKGALLVAEAQDGNQNTVPIAFAIIEGEMANAWEFFLTNLRRYVVTIDGAMRSVFRDGCWHSTGSSLESYDDE</sequence>
<feature type="domain" description="MULE transposase" evidence="2">
    <location>
        <begin position="208"/>
        <end position="266"/>
    </location>
</feature>
<organism evidence="3 4">
    <name type="scientific">Arachis hypogaea</name>
    <name type="common">Peanut</name>
    <dbReference type="NCBI Taxonomy" id="3818"/>
    <lineage>
        <taxon>Eukaryota</taxon>
        <taxon>Viridiplantae</taxon>
        <taxon>Streptophyta</taxon>
        <taxon>Embryophyta</taxon>
        <taxon>Tracheophyta</taxon>
        <taxon>Spermatophyta</taxon>
        <taxon>Magnoliopsida</taxon>
        <taxon>eudicotyledons</taxon>
        <taxon>Gunneridae</taxon>
        <taxon>Pentapetalae</taxon>
        <taxon>rosids</taxon>
        <taxon>fabids</taxon>
        <taxon>Fabales</taxon>
        <taxon>Fabaceae</taxon>
        <taxon>Papilionoideae</taxon>
        <taxon>50 kb inversion clade</taxon>
        <taxon>dalbergioids sensu lato</taxon>
        <taxon>Dalbergieae</taxon>
        <taxon>Pterocarpus clade</taxon>
        <taxon>Arachis</taxon>
    </lineage>
</organism>
<comment type="caution">
    <text evidence="3">The sequence shown here is derived from an EMBL/GenBank/DDBJ whole genome shotgun (WGS) entry which is preliminary data.</text>
</comment>
<evidence type="ECO:0000259" key="2">
    <source>
        <dbReference type="Pfam" id="PF10551"/>
    </source>
</evidence>
<gene>
    <name evidence="3" type="ORF">Ahy_B10g106524</name>
</gene>
<proteinExistence type="predicted"/>
<protein>
    <recommendedName>
        <fullName evidence="2">MULE transposase domain-containing protein</fullName>
    </recommendedName>
</protein>
<feature type="region of interest" description="Disordered" evidence="1">
    <location>
        <begin position="1"/>
        <end position="20"/>
    </location>
</feature>
<accession>A0A444XBB3</accession>